<sequence length="252" mass="25728">MRLGIIGVGHLAGSLLAGVRRAGWAPDEVLLAPRGHGPELAGRFGHALARDNAEVVAVCDTVLLAVRPAHAMEAVAGLGWRSGQVLISACAGVPSGALAGAVAPARVVRIMPMTAAEFGASPTVVWPDEPAARPFLSAIGTAIPLASEADFETATVSAAVYGWAQELIARAVEWSAAQGLPEATARQLVAQTFAGAARMQAESAAPMRQLLAELVTPGGITEAGLEHLRDAGALEAWDGACAVVLERLRGAT</sequence>
<keyword evidence="3" id="KW-0560">Oxidoreductase</keyword>
<dbReference type="RefSeq" id="WP_380715960.1">
    <property type="nucleotide sequence ID" value="NZ_JBHSGI010000002.1"/>
</dbReference>
<comment type="similarity">
    <text evidence="1">Belongs to the pyrroline-5-carboxylate reductase family.</text>
</comment>
<evidence type="ECO:0000256" key="3">
    <source>
        <dbReference type="ARBA" id="ARBA00023002"/>
    </source>
</evidence>
<name>A0ABV9KCE9_9RHOB</name>
<dbReference type="PIRSF" id="PIRSF000193">
    <property type="entry name" value="Pyrrol-5-carb_rd"/>
    <property type="match status" value="1"/>
</dbReference>
<proteinExistence type="inferred from homology"/>
<protein>
    <submittedName>
        <fullName evidence="6">Pyrroline-5-carboxylate reductase family protein</fullName>
    </submittedName>
</protein>
<dbReference type="InterPro" id="IPR028939">
    <property type="entry name" value="P5C_Rdtase_cat_N"/>
</dbReference>
<evidence type="ECO:0000259" key="5">
    <source>
        <dbReference type="Pfam" id="PF14748"/>
    </source>
</evidence>
<dbReference type="Pfam" id="PF14748">
    <property type="entry name" value="P5CR_dimer"/>
    <property type="match status" value="1"/>
</dbReference>
<evidence type="ECO:0000259" key="4">
    <source>
        <dbReference type="Pfam" id="PF03807"/>
    </source>
</evidence>
<reference evidence="7" key="1">
    <citation type="journal article" date="2019" name="Int. J. Syst. Evol. Microbiol.">
        <title>The Global Catalogue of Microorganisms (GCM) 10K type strain sequencing project: providing services to taxonomists for standard genome sequencing and annotation.</title>
        <authorList>
            <consortium name="The Broad Institute Genomics Platform"/>
            <consortium name="The Broad Institute Genome Sequencing Center for Infectious Disease"/>
            <person name="Wu L."/>
            <person name="Ma J."/>
        </authorList>
    </citation>
    <scope>NUCLEOTIDE SEQUENCE [LARGE SCALE GENOMIC DNA]</scope>
    <source>
        <strain evidence="7">CGMCC 4.7283</strain>
    </source>
</reference>
<dbReference type="PANTHER" id="PTHR11645">
    <property type="entry name" value="PYRROLINE-5-CARBOXYLATE REDUCTASE"/>
    <property type="match status" value="1"/>
</dbReference>
<evidence type="ECO:0000313" key="7">
    <source>
        <dbReference type="Proteomes" id="UP001595973"/>
    </source>
</evidence>
<dbReference type="Gene3D" id="1.10.3730.10">
    <property type="entry name" value="ProC C-terminal domain-like"/>
    <property type="match status" value="1"/>
</dbReference>
<dbReference type="PANTHER" id="PTHR11645:SF0">
    <property type="entry name" value="PYRROLINE-5-CARBOXYLATE REDUCTASE 3"/>
    <property type="match status" value="1"/>
</dbReference>
<comment type="caution">
    <text evidence="6">The sequence shown here is derived from an EMBL/GenBank/DDBJ whole genome shotgun (WGS) entry which is preliminary data.</text>
</comment>
<keyword evidence="2" id="KW-0521">NADP</keyword>
<feature type="domain" description="Pyrroline-5-carboxylate reductase dimerisation" evidence="5">
    <location>
        <begin position="156"/>
        <end position="247"/>
    </location>
</feature>
<dbReference type="EMBL" id="JBHSGI010000002">
    <property type="protein sequence ID" value="MFC4667729.1"/>
    <property type="molecule type" value="Genomic_DNA"/>
</dbReference>
<dbReference type="Gene3D" id="3.40.50.720">
    <property type="entry name" value="NAD(P)-binding Rossmann-like Domain"/>
    <property type="match status" value="1"/>
</dbReference>
<dbReference type="InterPro" id="IPR000304">
    <property type="entry name" value="Pyrroline-COOH_reductase"/>
</dbReference>
<feature type="domain" description="Pyrroline-5-carboxylate reductase catalytic N-terminal" evidence="4">
    <location>
        <begin position="2"/>
        <end position="92"/>
    </location>
</feature>
<dbReference type="Proteomes" id="UP001595973">
    <property type="component" value="Unassembled WGS sequence"/>
</dbReference>
<dbReference type="InterPro" id="IPR008927">
    <property type="entry name" value="6-PGluconate_DH-like_C_sf"/>
</dbReference>
<keyword evidence="7" id="KW-1185">Reference proteome</keyword>
<evidence type="ECO:0000256" key="2">
    <source>
        <dbReference type="ARBA" id="ARBA00022857"/>
    </source>
</evidence>
<dbReference type="SUPFAM" id="SSF51735">
    <property type="entry name" value="NAD(P)-binding Rossmann-fold domains"/>
    <property type="match status" value="1"/>
</dbReference>
<accession>A0ABV9KCE9</accession>
<dbReference type="InterPro" id="IPR029036">
    <property type="entry name" value="P5CR_dimer"/>
</dbReference>
<evidence type="ECO:0000313" key="6">
    <source>
        <dbReference type="EMBL" id="MFC4667729.1"/>
    </source>
</evidence>
<gene>
    <name evidence="6" type="ORF">ACFO5X_04120</name>
</gene>
<dbReference type="SUPFAM" id="SSF48179">
    <property type="entry name" value="6-phosphogluconate dehydrogenase C-terminal domain-like"/>
    <property type="match status" value="1"/>
</dbReference>
<dbReference type="InterPro" id="IPR036291">
    <property type="entry name" value="NAD(P)-bd_dom_sf"/>
</dbReference>
<dbReference type="Pfam" id="PF03807">
    <property type="entry name" value="F420_oxidored"/>
    <property type="match status" value="1"/>
</dbReference>
<evidence type="ECO:0000256" key="1">
    <source>
        <dbReference type="ARBA" id="ARBA00005525"/>
    </source>
</evidence>
<organism evidence="6 7">
    <name type="scientific">Seohaeicola nanhaiensis</name>
    <dbReference type="NCBI Taxonomy" id="1387282"/>
    <lineage>
        <taxon>Bacteria</taxon>
        <taxon>Pseudomonadati</taxon>
        <taxon>Pseudomonadota</taxon>
        <taxon>Alphaproteobacteria</taxon>
        <taxon>Rhodobacterales</taxon>
        <taxon>Roseobacteraceae</taxon>
        <taxon>Seohaeicola</taxon>
    </lineage>
</organism>